<keyword evidence="5" id="KW-1185">Reference proteome</keyword>
<evidence type="ECO:0000259" key="3">
    <source>
        <dbReference type="PROSITE" id="PS50878"/>
    </source>
</evidence>
<dbReference type="GO" id="GO:0008270">
    <property type="term" value="F:zinc ion binding"/>
    <property type="evidence" value="ECO:0007669"/>
    <property type="project" value="InterPro"/>
</dbReference>
<dbReference type="InterPro" id="IPR021109">
    <property type="entry name" value="Peptidase_aspartic_dom_sf"/>
</dbReference>
<dbReference type="SUPFAM" id="SSF56672">
    <property type="entry name" value="DNA/RNA polymerases"/>
    <property type="match status" value="1"/>
</dbReference>
<dbReference type="OrthoDB" id="6160000at2759"/>
<dbReference type="Gene3D" id="4.10.60.10">
    <property type="entry name" value="Zinc finger, CCHC-type"/>
    <property type="match status" value="1"/>
</dbReference>
<dbReference type="InterPro" id="IPR043128">
    <property type="entry name" value="Rev_trsase/Diguanyl_cyclase"/>
</dbReference>
<dbReference type="Pfam" id="PF13975">
    <property type="entry name" value="gag-asp_proteas"/>
    <property type="match status" value="1"/>
</dbReference>
<dbReference type="InterPro" id="IPR001995">
    <property type="entry name" value="Peptidase_A2_cat"/>
</dbReference>
<dbReference type="PANTHER" id="PTHR37984:SF9">
    <property type="entry name" value="INTEGRASE CATALYTIC DOMAIN-CONTAINING PROTEIN"/>
    <property type="match status" value="1"/>
</dbReference>
<gene>
    <name evidence="4" type="ORF">HOLleu_31726</name>
</gene>
<dbReference type="InterPro" id="IPR001969">
    <property type="entry name" value="Aspartic_peptidase_AS"/>
</dbReference>
<dbReference type="Proteomes" id="UP001152320">
    <property type="component" value="Chromosome 16"/>
</dbReference>
<dbReference type="PROSITE" id="PS50175">
    <property type="entry name" value="ASP_PROT_RETROV"/>
    <property type="match status" value="1"/>
</dbReference>
<feature type="domain" description="Peptidase A2" evidence="2">
    <location>
        <begin position="317"/>
        <end position="332"/>
    </location>
</feature>
<keyword evidence="1" id="KW-0378">Hydrolase</keyword>
<dbReference type="InterPro" id="IPR001878">
    <property type="entry name" value="Znf_CCHC"/>
</dbReference>
<dbReference type="PROSITE" id="PS50878">
    <property type="entry name" value="RT_POL"/>
    <property type="match status" value="1"/>
</dbReference>
<evidence type="ECO:0000259" key="2">
    <source>
        <dbReference type="PROSITE" id="PS50175"/>
    </source>
</evidence>
<dbReference type="InterPro" id="IPR050951">
    <property type="entry name" value="Retrovirus_Pol_polyprotein"/>
</dbReference>
<evidence type="ECO:0000313" key="5">
    <source>
        <dbReference type="Proteomes" id="UP001152320"/>
    </source>
</evidence>
<dbReference type="CDD" id="cd01647">
    <property type="entry name" value="RT_LTR"/>
    <property type="match status" value="1"/>
</dbReference>
<accession>A0A9Q0YTM4</accession>
<dbReference type="SMART" id="SM00343">
    <property type="entry name" value="ZnF_C2HC"/>
    <property type="match status" value="2"/>
</dbReference>
<evidence type="ECO:0000256" key="1">
    <source>
        <dbReference type="ARBA" id="ARBA00022801"/>
    </source>
</evidence>
<reference evidence="4" key="1">
    <citation type="submission" date="2021-10" db="EMBL/GenBank/DDBJ databases">
        <title>Tropical sea cucumber genome reveals ecological adaptation and Cuvierian tubules defense mechanism.</title>
        <authorList>
            <person name="Chen T."/>
        </authorList>
    </citation>
    <scope>NUCLEOTIDE SEQUENCE</scope>
    <source>
        <strain evidence="4">Nanhai2018</strain>
        <tissue evidence="4">Muscle</tissue>
    </source>
</reference>
<dbReference type="InterPro" id="IPR036875">
    <property type="entry name" value="Znf_CCHC_sf"/>
</dbReference>
<proteinExistence type="predicted"/>
<sequence length="891" mass="99908">MATPIQISPPGQFSFKSDDWEQWSKRFERFRSACGLKDKSQSVQIDTLIYCMGEQAEEIFNSFIFTPSGEGADATLTYACVKGKFQDHFIARRNIIYERAKFNKCKQNDSETVDQFITRLYNLAEHCDYGTLKEELIRDRIVVGIRDLKLQQKLQLNSELTLEKAKTTVRLNERVQKEHESMTREDITEKPVAIDKVYQKSSKGPKPKGKCFRCGNSTHPKKFCPAKDSTCRKCGLVGHWAKFCKTKFKSKQKAVQSVNENTEFNACDSDDSRDLPDSETELTANVNYSFIGKIYSTGKQNSQWKVQLGLNGNDNKVNFIIDTGADVTILPEKVFKDMGLKIKLEKPSKSLHGANKRKLLCVGQFCANLKSSMANSDQMIYVVKDCTTPLLGKPAIEALDIVRIVNNVQVESKHRKLFSGLGVMEGKYDIKLSENYTPYAVNAAPRKVSSVPLYKMIKKKLYDLETQGVIFKVSEPTEFCAPMVPVPKRNKKGDIVDVRICVDYTKLNKYVQTERCMIPSTSEMLSRLPGAKAFSKLDANSWFHQIPLTDSSQLITTFISPFGRFAYRRIPFGITSAPEHAQKRLAQLLEDLEGVEVFIDDVLIHAPNQKLHDERLEAVLSRLEAAGMTLNKDKCKISCREVNFVGHIVSDKGISPDPDKTKGLREMATPQDIHDVRRFLGVVNIGTVASALVDPREGKIPVRVFNPMSNAIRLYQGTVVGTVGEANLLEDPQEDEPDVDFRVAALQAGSDGTKTVPDHVQSLLEQDNPDLNSEQRRSLAEMMRTNADVFVRSSTDLGRTMVKHKIDTGNAQLAHQAGCDASSSTATRERKEVGEEDAGCWCGGAIVKPMGITCGVGEKEEWVYEILRGLSEVERSDNEEQLPYPQNSRIP</sequence>
<dbReference type="Gene3D" id="3.10.10.10">
    <property type="entry name" value="HIV Type 1 Reverse Transcriptase, subunit A, domain 1"/>
    <property type="match status" value="1"/>
</dbReference>
<dbReference type="Gene3D" id="2.40.70.10">
    <property type="entry name" value="Acid Proteases"/>
    <property type="match status" value="1"/>
</dbReference>
<comment type="caution">
    <text evidence="4">The sequence shown here is derived from an EMBL/GenBank/DDBJ whole genome shotgun (WGS) entry which is preliminary data.</text>
</comment>
<dbReference type="SUPFAM" id="SSF57756">
    <property type="entry name" value="Retrovirus zinc finger-like domains"/>
    <property type="match status" value="1"/>
</dbReference>
<dbReference type="PANTHER" id="PTHR37984">
    <property type="entry name" value="PROTEIN CBG26694"/>
    <property type="match status" value="1"/>
</dbReference>
<protein>
    <submittedName>
        <fullName evidence="4">Uncharacterized protein</fullName>
    </submittedName>
</protein>
<dbReference type="GO" id="GO:0006508">
    <property type="term" value="P:proteolysis"/>
    <property type="evidence" value="ECO:0007669"/>
    <property type="project" value="InterPro"/>
</dbReference>
<dbReference type="SUPFAM" id="SSF50630">
    <property type="entry name" value="Acid proteases"/>
    <property type="match status" value="1"/>
</dbReference>
<dbReference type="GO" id="GO:0003676">
    <property type="term" value="F:nucleic acid binding"/>
    <property type="evidence" value="ECO:0007669"/>
    <property type="project" value="InterPro"/>
</dbReference>
<evidence type="ECO:0000313" key="4">
    <source>
        <dbReference type="EMBL" id="KAJ8026787.1"/>
    </source>
</evidence>
<dbReference type="AlphaFoldDB" id="A0A9Q0YTM4"/>
<dbReference type="Gene3D" id="3.30.70.270">
    <property type="match status" value="1"/>
</dbReference>
<dbReference type="Pfam" id="PF00078">
    <property type="entry name" value="RVT_1"/>
    <property type="match status" value="1"/>
</dbReference>
<dbReference type="InterPro" id="IPR043502">
    <property type="entry name" value="DNA/RNA_pol_sf"/>
</dbReference>
<dbReference type="EMBL" id="JAIZAY010000016">
    <property type="protein sequence ID" value="KAJ8026787.1"/>
    <property type="molecule type" value="Genomic_DNA"/>
</dbReference>
<name>A0A9Q0YTM4_HOLLE</name>
<organism evidence="4 5">
    <name type="scientific">Holothuria leucospilota</name>
    <name type="common">Black long sea cucumber</name>
    <name type="synonym">Mertensiothuria leucospilota</name>
    <dbReference type="NCBI Taxonomy" id="206669"/>
    <lineage>
        <taxon>Eukaryota</taxon>
        <taxon>Metazoa</taxon>
        <taxon>Echinodermata</taxon>
        <taxon>Eleutherozoa</taxon>
        <taxon>Echinozoa</taxon>
        <taxon>Holothuroidea</taxon>
        <taxon>Aspidochirotacea</taxon>
        <taxon>Aspidochirotida</taxon>
        <taxon>Holothuriidae</taxon>
        <taxon>Holothuria</taxon>
    </lineage>
</organism>
<dbReference type="GO" id="GO:0004190">
    <property type="term" value="F:aspartic-type endopeptidase activity"/>
    <property type="evidence" value="ECO:0007669"/>
    <property type="project" value="InterPro"/>
</dbReference>
<dbReference type="InterPro" id="IPR000477">
    <property type="entry name" value="RT_dom"/>
</dbReference>
<feature type="domain" description="Reverse transcriptase" evidence="3">
    <location>
        <begin position="467"/>
        <end position="649"/>
    </location>
</feature>
<dbReference type="PROSITE" id="PS00141">
    <property type="entry name" value="ASP_PROTEASE"/>
    <property type="match status" value="1"/>
</dbReference>